<evidence type="ECO:0000256" key="1">
    <source>
        <dbReference type="ARBA" id="ARBA00005006"/>
    </source>
</evidence>
<dbReference type="HOGENOM" id="CLU_020728_2_0_9"/>
<dbReference type="Pfam" id="PF04262">
    <property type="entry name" value="Glu_cys_ligase"/>
    <property type="match status" value="2"/>
</dbReference>
<gene>
    <name evidence="11" type="ORF">HMPREF0495_01324</name>
</gene>
<name>U2PI07_LEVBR</name>
<protein>
    <recommendedName>
        <fullName evidence="2 9">Glutamate--cysteine ligase</fullName>
        <ecNumber evidence="2 9">6.3.2.2</ecNumber>
    </recommendedName>
</protein>
<dbReference type="AlphaFoldDB" id="U2PI07"/>
<keyword evidence="5" id="KW-0547">Nucleotide-binding</keyword>
<dbReference type="GO" id="GO:0005524">
    <property type="term" value="F:ATP binding"/>
    <property type="evidence" value="ECO:0007669"/>
    <property type="project" value="UniProtKB-KW"/>
</dbReference>
<dbReference type="GO" id="GO:0005829">
    <property type="term" value="C:cytosol"/>
    <property type="evidence" value="ECO:0007669"/>
    <property type="project" value="TreeGrafter"/>
</dbReference>
<evidence type="ECO:0000313" key="11">
    <source>
        <dbReference type="EMBL" id="ERK43796.1"/>
    </source>
</evidence>
<evidence type="ECO:0000256" key="8">
    <source>
        <dbReference type="RuleBase" id="RU003544"/>
    </source>
</evidence>
<comment type="pathway">
    <text evidence="1 9">Sulfur metabolism; glutathione biosynthesis; glutathione from L-cysteine and L-glutamate: step 1/2.</text>
</comment>
<dbReference type="GO" id="GO:0006750">
    <property type="term" value="P:glutathione biosynthetic process"/>
    <property type="evidence" value="ECO:0007669"/>
    <property type="project" value="UniProtKB-UniPathway"/>
</dbReference>
<sequence>MIETQGEVTAMLDHLLTVIREEHLAEQLYHSLVGLEIEEHRIDQHGRLSRRPHPRQLGSRTIHPYLQTDFTESQLEVITDPNPNIGGTLDQLDTLQTVAYRSLAGDDRIWPLSMPPKLDETDLQFVRNHFERPAIKPYREHLIHKYGLKHGCMTGVHVNYSLPDPVIHRLYSHYTQEFPTLVAFKNALYFRLAQNFVRYQWLLTYLFGASPIAEAGFFDPVPAELQHPVRSIRNSRFGFVNLPQEQVGYESLPGHLAQLQAMIDAGTYFSAHEFYGPVRLKGQTSAQNFLTGGIRYLELRDFDNTPFTPNGVSRHALYFLKFFMIYLLTQSLPENIASALATARLKNQTVALEGPLQATQYQAEGEQIFAAMREMAKQLNAHTEQWENIDDLEEVLMHPELTPAAKLVAKMHEGSLMKFGQAVARQWYHERISAPTLLPRLTQVTAATQRFVMAALQAGVRFYQVRDEDGADLLMFTFAGVTQVLQERDMQVGDPNQRLHELFPDLPSGDQGAIV</sequence>
<dbReference type="EMBL" id="AWVK01000048">
    <property type="protein sequence ID" value="ERK43796.1"/>
    <property type="molecule type" value="Genomic_DNA"/>
</dbReference>
<feature type="domain" description="Glutamate--cysteine ligase" evidence="10">
    <location>
        <begin position="17"/>
        <end position="264"/>
    </location>
</feature>
<dbReference type="EC" id="6.3.2.2" evidence="2 9"/>
<comment type="caution">
    <text evidence="11">The sequence shown here is derived from an EMBL/GenBank/DDBJ whole genome shotgun (WGS) entry which is preliminary data.</text>
</comment>
<comment type="catalytic activity">
    <reaction evidence="7 9">
        <text>L-cysteine + L-glutamate + ATP = gamma-L-glutamyl-L-cysteine + ADP + phosphate + H(+)</text>
        <dbReference type="Rhea" id="RHEA:13285"/>
        <dbReference type="ChEBI" id="CHEBI:15378"/>
        <dbReference type="ChEBI" id="CHEBI:29985"/>
        <dbReference type="ChEBI" id="CHEBI:30616"/>
        <dbReference type="ChEBI" id="CHEBI:35235"/>
        <dbReference type="ChEBI" id="CHEBI:43474"/>
        <dbReference type="ChEBI" id="CHEBI:58173"/>
        <dbReference type="ChEBI" id="CHEBI:456216"/>
        <dbReference type="EC" id="6.3.2.2"/>
    </reaction>
</comment>
<keyword evidence="4 8" id="KW-0317">Glutathione biosynthesis</keyword>
<evidence type="ECO:0000259" key="10">
    <source>
        <dbReference type="Pfam" id="PF04262"/>
    </source>
</evidence>
<dbReference type="GO" id="GO:0004357">
    <property type="term" value="F:glutamate-cysteine ligase activity"/>
    <property type="evidence" value="ECO:0007669"/>
    <property type="project" value="UniProtKB-EC"/>
</dbReference>
<evidence type="ECO:0000256" key="5">
    <source>
        <dbReference type="ARBA" id="ARBA00022741"/>
    </source>
</evidence>
<accession>U2PI07</accession>
<keyword evidence="6" id="KW-0067">ATP-binding</keyword>
<proteinExistence type="inferred from homology"/>
<dbReference type="SUPFAM" id="SSF55931">
    <property type="entry name" value="Glutamine synthetase/guanido kinase"/>
    <property type="match status" value="1"/>
</dbReference>
<dbReference type="PANTHER" id="PTHR38761:SF1">
    <property type="entry name" value="GLUTAMATE--CYSTEINE LIGASE"/>
    <property type="match status" value="1"/>
</dbReference>
<keyword evidence="3 8" id="KW-0436">Ligase</keyword>
<dbReference type="InterPro" id="IPR014746">
    <property type="entry name" value="Gln_synth/guanido_kin_cat_dom"/>
</dbReference>
<organism evidence="11 12">
    <name type="scientific">Levilactobacillus brevis ATCC 14869 = DSM 20054</name>
    <dbReference type="NCBI Taxonomy" id="649758"/>
    <lineage>
        <taxon>Bacteria</taxon>
        <taxon>Bacillati</taxon>
        <taxon>Bacillota</taxon>
        <taxon>Bacilli</taxon>
        <taxon>Lactobacillales</taxon>
        <taxon>Lactobacillaceae</taxon>
        <taxon>Levilactobacillus</taxon>
    </lineage>
</organism>
<evidence type="ECO:0000256" key="2">
    <source>
        <dbReference type="ARBA" id="ARBA00012220"/>
    </source>
</evidence>
<dbReference type="InterPro" id="IPR007370">
    <property type="entry name" value="Glu_cys_ligase"/>
</dbReference>
<feature type="domain" description="Glutamate--cysteine ligase" evidence="10">
    <location>
        <begin position="272"/>
        <end position="342"/>
    </location>
</feature>
<comment type="similarity">
    <text evidence="8">Belongs to the glutamate--cysteine ligase type 1 family.</text>
</comment>
<dbReference type="GO" id="GO:0046872">
    <property type="term" value="F:metal ion binding"/>
    <property type="evidence" value="ECO:0007669"/>
    <property type="project" value="TreeGrafter"/>
</dbReference>
<evidence type="ECO:0000256" key="7">
    <source>
        <dbReference type="ARBA" id="ARBA00048819"/>
    </source>
</evidence>
<dbReference type="Gene3D" id="3.30.590.20">
    <property type="match status" value="1"/>
</dbReference>
<dbReference type="PATRIC" id="fig|649758.3.peg.1193"/>
<evidence type="ECO:0000256" key="4">
    <source>
        <dbReference type="ARBA" id="ARBA00022684"/>
    </source>
</evidence>
<dbReference type="UniPathway" id="UPA00142">
    <property type="reaction ID" value="UER00209"/>
</dbReference>
<dbReference type="InterPro" id="IPR006334">
    <property type="entry name" value="Glut_cys_ligase"/>
</dbReference>
<reference evidence="11 12" key="1">
    <citation type="submission" date="2013-06" db="EMBL/GenBank/DDBJ databases">
        <authorList>
            <person name="Weinstock G."/>
            <person name="Sodergren E."/>
            <person name="Lobos E.A."/>
            <person name="Fulton L."/>
            <person name="Fulton R."/>
            <person name="Courtney L."/>
            <person name="Fronick C."/>
            <person name="O'Laughlin M."/>
            <person name="Godfrey J."/>
            <person name="Wilson R.M."/>
            <person name="Miner T."/>
            <person name="Farmer C."/>
            <person name="Delehaunty K."/>
            <person name="Cordes M."/>
            <person name="Minx P."/>
            <person name="Tomlinson C."/>
            <person name="Chen J."/>
            <person name="Wollam A."/>
            <person name="Pepin K.H."/>
            <person name="Bhonagiri V."/>
            <person name="Zhang X."/>
            <person name="Warren W."/>
            <person name="Mitreva M."/>
            <person name="Mardis E.R."/>
            <person name="Wilson R.K."/>
        </authorList>
    </citation>
    <scope>NUCLEOTIDE SEQUENCE [LARGE SCALE GENOMIC DNA]</scope>
    <source>
        <strain evidence="11 12">ATCC 14869</strain>
    </source>
</reference>
<evidence type="ECO:0000256" key="3">
    <source>
        <dbReference type="ARBA" id="ARBA00022598"/>
    </source>
</evidence>
<evidence type="ECO:0000313" key="12">
    <source>
        <dbReference type="Proteomes" id="UP000016644"/>
    </source>
</evidence>
<dbReference type="Proteomes" id="UP000016644">
    <property type="component" value="Unassembled WGS sequence"/>
</dbReference>
<dbReference type="PANTHER" id="PTHR38761">
    <property type="entry name" value="GLUTAMATE--CYSTEINE LIGASE"/>
    <property type="match status" value="1"/>
</dbReference>
<evidence type="ECO:0000256" key="6">
    <source>
        <dbReference type="ARBA" id="ARBA00022840"/>
    </source>
</evidence>
<evidence type="ECO:0000256" key="9">
    <source>
        <dbReference type="RuleBase" id="RU004391"/>
    </source>
</evidence>